<dbReference type="SUPFAM" id="SSF51011">
    <property type="entry name" value="Glycosyl hydrolase domain"/>
    <property type="match status" value="1"/>
</dbReference>
<dbReference type="Pfam" id="PF17801">
    <property type="entry name" value="Melibiase_C"/>
    <property type="match status" value="1"/>
</dbReference>
<evidence type="ECO:0000313" key="9">
    <source>
        <dbReference type="EMBL" id="JAD83136.1"/>
    </source>
</evidence>
<sequence>MSQQTKDILSNWEVIAVNQDSLGVQGKKVQSDNGLEVWAGPLSNNRKAVVLWNRQGYQATITAQWSSIGLAPSTSVTARDLWAHSSFSAQGQLSATVAPHDCKMYALTPN</sequence>
<dbReference type="InterPro" id="IPR041233">
    <property type="entry name" value="Melibiase_C"/>
</dbReference>
<feature type="domain" description="Alpha galactosidase C-terminal" evidence="8">
    <location>
        <begin position="32"/>
        <end position="106"/>
    </location>
</feature>
<dbReference type="EMBL" id="GBRH01214759">
    <property type="protein sequence ID" value="JAD83136.1"/>
    <property type="molecule type" value="Transcribed_RNA"/>
</dbReference>
<evidence type="ECO:0000256" key="1">
    <source>
        <dbReference type="ARBA" id="ARBA00001255"/>
    </source>
</evidence>
<dbReference type="FunFam" id="2.60.40.1180:FF:000008">
    <property type="entry name" value="Alpha-galactosidase"/>
    <property type="match status" value="1"/>
</dbReference>
<proteinExistence type="inferred from homology"/>
<evidence type="ECO:0000256" key="7">
    <source>
        <dbReference type="ARBA" id="ARBA00023295"/>
    </source>
</evidence>
<protein>
    <recommendedName>
        <fullName evidence="3">alpha-galactosidase</fullName>
        <ecNumber evidence="3">3.2.1.22</ecNumber>
    </recommendedName>
</protein>
<dbReference type="AlphaFoldDB" id="A0A0A9D5S6"/>
<reference evidence="9" key="1">
    <citation type="submission" date="2014-09" db="EMBL/GenBank/DDBJ databases">
        <authorList>
            <person name="Magalhaes I.L.F."/>
            <person name="Oliveira U."/>
            <person name="Santos F.R."/>
            <person name="Vidigal T.H.D.A."/>
            <person name="Brescovit A.D."/>
            <person name="Santos A.J."/>
        </authorList>
    </citation>
    <scope>NUCLEOTIDE SEQUENCE</scope>
    <source>
        <tissue evidence="9">Shoot tissue taken approximately 20 cm above the soil surface</tissue>
    </source>
</reference>
<evidence type="ECO:0000256" key="2">
    <source>
        <dbReference type="ARBA" id="ARBA00009743"/>
    </source>
</evidence>
<keyword evidence="7" id="KW-0326">Glycosidase</keyword>
<dbReference type="InterPro" id="IPR013780">
    <property type="entry name" value="Glyco_hydro_b"/>
</dbReference>
<evidence type="ECO:0000259" key="8">
    <source>
        <dbReference type="Pfam" id="PF17801"/>
    </source>
</evidence>
<keyword evidence="5" id="KW-0378">Hydrolase</keyword>
<accession>A0A0A9D5S6</accession>
<dbReference type="Gene3D" id="2.60.40.1180">
    <property type="entry name" value="Golgi alpha-mannosidase II"/>
    <property type="match status" value="1"/>
</dbReference>
<keyword evidence="6" id="KW-1015">Disulfide bond</keyword>
<evidence type="ECO:0000256" key="3">
    <source>
        <dbReference type="ARBA" id="ARBA00012755"/>
    </source>
</evidence>
<evidence type="ECO:0000256" key="6">
    <source>
        <dbReference type="ARBA" id="ARBA00023157"/>
    </source>
</evidence>
<keyword evidence="4" id="KW-0732">Signal</keyword>
<dbReference type="GO" id="GO:0005975">
    <property type="term" value="P:carbohydrate metabolic process"/>
    <property type="evidence" value="ECO:0007669"/>
    <property type="project" value="InterPro"/>
</dbReference>
<comment type="catalytic activity">
    <reaction evidence="1">
        <text>Hydrolysis of terminal, non-reducing alpha-D-galactose residues in alpha-D-galactosides, including galactose oligosaccharides, galactomannans and galactolipids.</text>
        <dbReference type="EC" id="3.2.1.22"/>
    </reaction>
</comment>
<comment type="similarity">
    <text evidence="2">Belongs to the glycosyl hydrolase 27 family.</text>
</comment>
<dbReference type="EC" id="3.2.1.22" evidence="3"/>
<dbReference type="PANTHER" id="PTHR11452">
    <property type="entry name" value="ALPHA-GALACTOSIDASE/ALPHA-N-ACETYLGALACTOSAMINIDASE"/>
    <property type="match status" value="1"/>
</dbReference>
<dbReference type="InterPro" id="IPR002241">
    <property type="entry name" value="Glyco_hydro_27"/>
</dbReference>
<dbReference type="GO" id="GO:0009505">
    <property type="term" value="C:plant-type cell wall"/>
    <property type="evidence" value="ECO:0007669"/>
    <property type="project" value="TreeGrafter"/>
</dbReference>
<dbReference type="GO" id="GO:0004557">
    <property type="term" value="F:alpha-galactosidase activity"/>
    <property type="evidence" value="ECO:0007669"/>
    <property type="project" value="UniProtKB-EC"/>
</dbReference>
<name>A0A0A9D5S6_ARUDO</name>
<organism evidence="9">
    <name type="scientific">Arundo donax</name>
    <name type="common">Giant reed</name>
    <name type="synonym">Donax arundinaceus</name>
    <dbReference type="NCBI Taxonomy" id="35708"/>
    <lineage>
        <taxon>Eukaryota</taxon>
        <taxon>Viridiplantae</taxon>
        <taxon>Streptophyta</taxon>
        <taxon>Embryophyta</taxon>
        <taxon>Tracheophyta</taxon>
        <taxon>Spermatophyta</taxon>
        <taxon>Magnoliopsida</taxon>
        <taxon>Liliopsida</taxon>
        <taxon>Poales</taxon>
        <taxon>Poaceae</taxon>
        <taxon>PACMAD clade</taxon>
        <taxon>Arundinoideae</taxon>
        <taxon>Arundineae</taxon>
        <taxon>Arundo</taxon>
    </lineage>
</organism>
<reference evidence="9" key="2">
    <citation type="journal article" date="2015" name="Data Brief">
        <title>Shoot transcriptome of the giant reed, Arundo donax.</title>
        <authorList>
            <person name="Barrero R.A."/>
            <person name="Guerrero F.D."/>
            <person name="Moolhuijzen P."/>
            <person name="Goolsby J.A."/>
            <person name="Tidwell J."/>
            <person name="Bellgard S.E."/>
            <person name="Bellgard M.I."/>
        </authorList>
    </citation>
    <scope>NUCLEOTIDE SEQUENCE</scope>
    <source>
        <tissue evidence="9">Shoot tissue taken approximately 20 cm above the soil surface</tissue>
    </source>
</reference>
<evidence type="ECO:0000256" key="4">
    <source>
        <dbReference type="ARBA" id="ARBA00022729"/>
    </source>
</evidence>
<evidence type="ECO:0000256" key="5">
    <source>
        <dbReference type="ARBA" id="ARBA00022801"/>
    </source>
</evidence>
<dbReference type="PANTHER" id="PTHR11452:SF90">
    <property type="entry name" value="ALPHA-GALACTOSIDASE"/>
    <property type="match status" value="1"/>
</dbReference>